<evidence type="ECO:0000256" key="6">
    <source>
        <dbReference type="ARBA" id="ARBA00022741"/>
    </source>
</evidence>
<keyword evidence="8 11" id="KW-1133">Transmembrane helix</keyword>
<dbReference type="InterPro" id="IPR027417">
    <property type="entry name" value="P-loop_NTPase"/>
</dbReference>
<feature type="compositionally biased region" description="Basic and acidic residues" evidence="10">
    <location>
        <begin position="33"/>
        <end position="42"/>
    </location>
</feature>
<dbReference type="PANTHER" id="PTHR19229">
    <property type="entry name" value="ATP-BINDING CASSETTE TRANSPORTER SUBFAMILY A ABCA"/>
    <property type="match status" value="1"/>
</dbReference>
<dbReference type="InterPro" id="IPR026082">
    <property type="entry name" value="ABCA"/>
</dbReference>
<feature type="transmembrane region" description="Helical" evidence="11">
    <location>
        <begin position="508"/>
        <end position="534"/>
    </location>
</feature>
<reference evidence="13" key="1">
    <citation type="journal article" date="2020" name="Fungal Divers.">
        <title>Resolving the Mortierellaceae phylogeny through synthesis of multi-gene phylogenetics and phylogenomics.</title>
        <authorList>
            <person name="Vandepol N."/>
            <person name="Liber J."/>
            <person name="Desiro A."/>
            <person name="Na H."/>
            <person name="Kennedy M."/>
            <person name="Barry K."/>
            <person name="Grigoriev I.V."/>
            <person name="Miller A.N."/>
            <person name="O'Donnell K."/>
            <person name="Stajich J.E."/>
            <person name="Bonito G."/>
        </authorList>
    </citation>
    <scope>NUCLEOTIDE SEQUENCE</scope>
    <source>
        <strain evidence="13">BC1065</strain>
    </source>
</reference>
<feature type="domain" description="ABC transporter" evidence="12">
    <location>
        <begin position="778"/>
        <end position="1009"/>
    </location>
</feature>
<feature type="region of interest" description="Disordered" evidence="10">
    <location>
        <begin position="246"/>
        <end position="282"/>
    </location>
</feature>
<comment type="similarity">
    <text evidence="2">Belongs to the ABC transporter superfamily. ABCA family.</text>
</comment>
<feature type="transmembrane region" description="Helical" evidence="11">
    <location>
        <begin position="575"/>
        <end position="592"/>
    </location>
</feature>
<dbReference type="SMART" id="SM00382">
    <property type="entry name" value="AAA"/>
    <property type="match status" value="1"/>
</dbReference>
<sequence length="1093" mass="119703">MTESHSYNGSRQQITIPSADGSSTATSAATELPVEHGPERATKASGHRSYQFRALTRKTLSYQRRQVFVNICCIGLCPILMVVIAGTMGIGIAALINNLSNPSDYLLCSNVDAMSPQGFPLAPSSQKDNTVAFPTSPASDIPHAKKDATIKHANWYIVPSVFGFGQAPTVSADSCVWWFEKDYPFSTPYAKDPNITAGTAGGVNLDTTFKPQPVGGWLNPMQLVAPVQLTKAQVYPWAIAADLGPSSISGTRPRQPALAATPGVPPPVPAPAGGNSSGNGSTGTGILGMMDTLYYVNITAGSGGGAMSLPRVAGYQPVPFYESLGTTASEADVDDALTGKIRDLVQAIATVDKGPLRTSKPDPQAMIKYYAEIGALIQQMPFGALIFRAADLAAKKFVYTMQIGVDLRLSNAANYPDRGFRLMQQHTSITNAILKAAGNATKITHGFRGMPMLYSTKMELPIASMVGRILYPFGVSFLLPIFVIALVKEKEERILVMMRMSGLKSFTYYVAHYIHFYALHLLSSIMFVLAGLAFKLPLFTKVEAGVFILVFFFWGHVQIALAFFLACFFSKSRTALVIVFLLVLCGVIVSIATETIFQEDAAPLGYFVWPAFAFYRALSVMSRSSYDSRYQPYKVEDLKPNDEVFQVIIAMIIETFVFLALAFYLTEVLPTEYGVRQPWHFIVSRPFKALFGKSSAAKGRDTKLDQDLERQEPAGAGANLKRRLSTLSGSSRLNKLTARERVQGEIPLDAEEVQFEDADVKAERARVLHNQYSADSPLVIKNMRKVYPTNKKLAVKNVTFAVERDIIFGLLGPNGAGKTSLIHILTGLYEPTQGWARLAGYELDVQIKDVYRNIGVCPQHDILWDDLSVGEHLYFYARLKGVAAKDERAAVVASLRAVSLEPFEDRLTKGLSGGEKRRLSIAIALVGSPGIVFLDEPTTGLDPEVRRLIWNIVKDAKQGRTIVLTTHSMEEAEVLCSKIGIMAKGTLRCIGNQVRLKELYGRGFKIVFTARPERHAEASAFVQSLLPQETAIKLDSFASVESWEFETQPGLIQTIFQQMEAHKAEVGIDDWGLSQCSLEEVFLKIIADDDADA</sequence>
<evidence type="ECO:0000256" key="1">
    <source>
        <dbReference type="ARBA" id="ARBA00004141"/>
    </source>
</evidence>
<evidence type="ECO:0000313" key="14">
    <source>
        <dbReference type="Proteomes" id="UP000807716"/>
    </source>
</evidence>
<feature type="compositionally biased region" description="Polar residues" evidence="10">
    <location>
        <begin position="1"/>
        <end position="16"/>
    </location>
</feature>
<dbReference type="InterPro" id="IPR003593">
    <property type="entry name" value="AAA+_ATPase"/>
</dbReference>
<dbReference type="OrthoDB" id="8061355at2759"/>
<comment type="subcellular location">
    <subcellularLocation>
        <location evidence="1">Membrane</location>
        <topology evidence="1">Multi-pass membrane protein</topology>
    </subcellularLocation>
</comment>
<feature type="transmembrane region" description="Helical" evidence="11">
    <location>
        <begin position="604"/>
        <end position="623"/>
    </location>
</feature>
<evidence type="ECO:0000256" key="8">
    <source>
        <dbReference type="ARBA" id="ARBA00022989"/>
    </source>
</evidence>
<dbReference type="GO" id="GO:0016887">
    <property type="term" value="F:ATP hydrolysis activity"/>
    <property type="evidence" value="ECO:0007669"/>
    <property type="project" value="InterPro"/>
</dbReference>
<dbReference type="EMBL" id="JAAAJB010000198">
    <property type="protein sequence ID" value="KAG0262066.1"/>
    <property type="molecule type" value="Genomic_DNA"/>
</dbReference>
<keyword evidence="3" id="KW-0813">Transport</keyword>
<feature type="region of interest" description="Disordered" evidence="10">
    <location>
        <begin position="1"/>
        <end position="48"/>
    </location>
</feature>
<feature type="transmembrane region" description="Helical" evidence="11">
    <location>
        <begin position="469"/>
        <end position="487"/>
    </location>
</feature>
<keyword evidence="5" id="KW-0677">Repeat</keyword>
<dbReference type="Gene3D" id="3.40.50.300">
    <property type="entry name" value="P-loop containing nucleotide triphosphate hydrolases"/>
    <property type="match status" value="1"/>
</dbReference>
<dbReference type="GO" id="GO:0140359">
    <property type="term" value="F:ABC-type transporter activity"/>
    <property type="evidence" value="ECO:0007669"/>
    <property type="project" value="InterPro"/>
</dbReference>
<feature type="transmembrane region" description="Helical" evidence="11">
    <location>
        <begin position="644"/>
        <end position="665"/>
    </location>
</feature>
<dbReference type="GO" id="GO:0005524">
    <property type="term" value="F:ATP binding"/>
    <property type="evidence" value="ECO:0007669"/>
    <property type="project" value="UniProtKB-KW"/>
</dbReference>
<organism evidence="13 14">
    <name type="scientific">Actinomortierella ambigua</name>
    <dbReference type="NCBI Taxonomy" id="1343610"/>
    <lineage>
        <taxon>Eukaryota</taxon>
        <taxon>Fungi</taxon>
        <taxon>Fungi incertae sedis</taxon>
        <taxon>Mucoromycota</taxon>
        <taxon>Mortierellomycotina</taxon>
        <taxon>Mortierellomycetes</taxon>
        <taxon>Mortierellales</taxon>
        <taxon>Mortierellaceae</taxon>
        <taxon>Actinomortierella</taxon>
    </lineage>
</organism>
<dbReference type="PROSITE" id="PS00211">
    <property type="entry name" value="ABC_TRANSPORTER_1"/>
    <property type="match status" value="1"/>
</dbReference>
<dbReference type="PANTHER" id="PTHR19229:SF36">
    <property type="entry name" value="ATP-BINDING CASSETTE SUB-FAMILY A MEMBER 2"/>
    <property type="match status" value="1"/>
</dbReference>
<evidence type="ECO:0000256" key="2">
    <source>
        <dbReference type="ARBA" id="ARBA00008869"/>
    </source>
</evidence>
<dbReference type="InterPro" id="IPR003439">
    <property type="entry name" value="ABC_transporter-like_ATP-bd"/>
</dbReference>
<evidence type="ECO:0000259" key="12">
    <source>
        <dbReference type="PROSITE" id="PS50893"/>
    </source>
</evidence>
<feature type="transmembrane region" description="Helical" evidence="11">
    <location>
        <begin position="546"/>
        <end position="568"/>
    </location>
</feature>
<keyword evidence="6" id="KW-0547">Nucleotide-binding</keyword>
<evidence type="ECO:0000256" key="3">
    <source>
        <dbReference type="ARBA" id="ARBA00022448"/>
    </source>
</evidence>
<dbReference type="InterPro" id="IPR013525">
    <property type="entry name" value="ABC2_TM"/>
</dbReference>
<protein>
    <recommendedName>
        <fullName evidence="12">ABC transporter domain-containing protein</fullName>
    </recommendedName>
</protein>
<evidence type="ECO:0000256" key="7">
    <source>
        <dbReference type="ARBA" id="ARBA00022840"/>
    </source>
</evidence>
<dbReference type="SUPFAM" id="SSF52540">
    <property type="entry name" value="P-loop containing nucleoside triphosphate hydrolases"/>
    <property type="match status" value="1"/>
</dbReference>
<dbReference type="Proteomes" id="UP000807716">
    <property type="component" value="Unassembled WGS sequence"/>
</dbReference>
<dbReference type="InterPro" id="IPR017871">
    <property type="entry name" value="ABC_transporter-like_CS"/>
</dbReference>
<dbReference type="CDD" id="cd03263">
    <property type="entry name" value="ABC_subfamily_A"/>
    <property type="match status" value="1"/>
</dbReference>
<proteinExistence type="inferred from homology"/>
<keyword evidence="9 11" id="KW-0472">Membrane</keyword>
<evidence type="ECO:0000313" key="13">
    <source>
        <dbReference type="EMBL" id="KAG0262066.1"/>
    </source>
</evidence>
<comment type="caution">
    <text evidence="13">The sequence shown here is derived from an EMBL/GenBank/DDBJ whole genome shotgun (WGS) entry which is preliminary data.</text>
</comment>
<evidence type="ECO:0000256" key="5">
    <source>
        <dbReference type="ARBA" id="ARBA00022737"/>
    </source>
</evidence>
<keyword evidence="7" id="KW-0067">ATP-binding</keyword>
<feature type="transmembrane region" description="Helical" evidence="11">
    <location>
        <begin position="67"/>
        <end position="96"/>
    </location>
</feature>
<evidence type="ECO:0000256" key="4">
    <source>
        <dbReference type="ARBA" id="ARBA00022692"/>
    </source>
</evidence>
<keyword evidence="4 11" id="KW-0812">Transmembrane</keyword>
<evidence type="ECO:0000256" key="11">
    <source>
        <dbReference type="SAM" id="Phobius"/>
    </source>
</evidence>
<evidence type="ECO:0000256" key="10">
    <source>
        <dbReference type="SAM" id="MobiDB-lite"/>
    </source>
</evidence>
<dbReference type="AlphaFoldDB" id="A0A9P6U6R7"/>
<keyword evidence="14" id="KW-1185">Reference proteome</keyword>
<accession>A0A9P6U6R7</accession>
<dbReference type="GO" id="GO:0016020">
    <property type="term" value="C:membrane"/>
    <property type="evidence" value="ECO:0007669"/>
    <property type="project" value="UniProtKB-SubCell"/>
</dbReference>
<dbReference type="FunFam" id="3.40.50.300:FF:000665">
    <property type="entry name" value="ABC transporter A family member 2"/>
    <property type="match status" value="1"/>
</dbReference>
<gene>
    <name evidence="13" type="ORF">DFQ27_002566</name>
</gene>
<dbReference type="Pfam" id="PF00005">
    <property type="entry name" value="ABC_tran"/>
    <property type="match status" value="1"/>
</dbReference>
<dbReference type="GO" id="GO:0005319">
    <property type="term" value="F:lipid transporter activity"/>
    <property type="evidence" value="ECO:0007669"/>
    <property type="project" value="TreeGrafter"/>
</dbReference>
<dbReference type="Pfam" id="PF12698">
    <property type="entry name" value="ABC2_membrane_3"/>
    <property type="match status" value="1"/>
</dbReference>
<dbReference type="PROSITE" id="PS50893">
    <property type="entry name" value="ABC_TRANSPORTER_2"/>
    <property type="match status" value="1"/>
</dbReference>
<name>A0A9P6U6R7_9FUNG</name>
<evidence type="ECO:0000256" key="9">
    <source>
        <dbReference type="ARBA" id="ARBA00023136"/>
    </source>
</evidence>